<evidence type="ECO:0000256" key="1">
    <source>
        <dbReference type="ARBA" id="ARBA00004613"/>
    </source>
</evidence>
<keyword evidence="7" id="KW-0472">Membrane</keyword>
<keyword evidence="11" id="KW-1185">Reference proteome</keyword>
<feature type="transmembrane region" description="Helical" evidence="7">
    <location>
        <begin position="119"/>
        <end position="139"/>
    </location>
</feature>
<dbReference type="SUPFAM" id="SSF48647">
    <property type="entry name" value="Fungal elicitin"/>
    <property type="match status" value="1"/>
</dbReference>
<keyword evidence="3 6" id="KW-0964">Secreted</keyword>
<evidence type="ECO:0000313" key="12">
    <source>
        <dbReference type="Proteomes" id="UP001160483"/>
    </source>
</evidence>
<dbReference type="EMBL" id="CAKKTJ010000225">
    <property type="protein sequence ID" value="CAH0478295.1"/>
    <property type="molecule type" value="Genomic_DNA"/>
</dbReference>
<evidence type="ECO:0000313" key="9">
    <source>
        <dbReference type="EMBL" id="CAH0478295.1"/>
    </source>
</evidence>
<dbReference type="InterPro" id="IPR036470">
    <property type="entry name" value="Elicitin_sf"/>
</dbReference>
<gene>
    <name evidence="10" type="ORF">PBS001_LOCUS1064</name>
    <name evidence="9" type="ORF">PBS003_LOCUS4998</name>
</gene>
<keyword evidence="7" id="KW-0812">Transmembrane</keyword>
<dbReference type="Proteomes" id="UP001160483">
    <property type="component" value="Unassembled WGS sequence"/>
</dbReference>
<proteinExistence type="inferred from homology"/>
<comment type="caution">
    <text evidence="9">The sequence shown here is derived from an EMBL/GenBank/DDBJ whole genome shotgun (WGS) entry which is preliminary data.</text>
</comment>
<dbReference type="GO" id="GO:0005576">
    <property type="term" value="C:extracellular region"/>
    <property type="evidence" value="ECO:0007669"/>
    <property type="project" value="UniProtKB-SubCell"/>
</dbReference>
<dbReference type="Proteomes" id="UP001158986">
    <property type="component" value="Unassembled WGS sequence"/>
</dbReference>
<feature type="signal peptide" evidence="8">
    <location>
        <begin position="1"/>
        <end position="22"/>
    </location>
</feature>
<evidence type="ECO:0000256" key="3">
    <source>
        <dbReference type="ARBA" id="ARBA00022525"/>
    </source>
</evidence>
<dbReference type="AlphaFoldDB" id="A0AAU9KY73"/>
<comment type="subcellular location">
    <subcellularLocation>
        <location evidence="1 6">Secreted</location>
    </subcellularLocation>
</comment>
<evidence type="ECO:0000256" key="4">
    <source>
        <dbReference type="ARBA" id="ARBA00022978"/>
    </source>
</evidence>
<sequence>MISFTQTLALSTLLALTAVVTAQECPSNVSEAFVATIDNSTYFSTCAEGTTFSITSAFDVFNFTDADLLTFCDSDKCLEPIHKLMRSLDCNITYRGSSSHSMSGDMDGDAHDFVNVSGASYAVLAAGSVAYAVILAVIFA</sequence>
<keyword evidence="5 6" id="KW-1015">Disulfide bond</keyword>
<protein>
    <recommendedName>
        <fullName evidence="6">Elicitin</fullName>
    </recommendedName>
</protein>
<accession>A0AAU9KY73</accession>
<evidence type="ECO:0000256" key="7">
    <source>
        <dbReference type="SAM" id="Phobius"/>
    </source>
</evidence>
<name>A0AAU9KY73_9STRA</name>
<dbReference type="Pfam" id="PF00964">
    <property type="entry name" value="Elicitin"/>
    <property type="match status" value="1"/>
</dbReference>
<reference evidence="9 11" key="1">
    <citation type="submission" date="2021-11" db="EMBL/GenBank/DDBJ databases">
        <authorList>
            <person name="Islam A."/>
            <person name="Islam S."/>
            <person name="Flora M.S."/>
            <person name="Rahman M."/>
            <person name="Ziaur R.M."/>
            <person name="Epstein J.H."/>
            <person name="Hassan M."/>
            <person name="Klassen M."/>
            <person name="Woodard K."/>
            <person name="Webb A."/>
            <person name="Webby R.J."/>
            <person name="El Zowalaty M.E."/>
        </authorList>
    </citation>
    <scope>NUCLEOTIDE SEQUENCE</scope>
    <source>
        <strain evidence="10">Pbs1</strain>
        <strain evidence="9">Pbs3</strain>
    </source>
</reference>
<evidence type="ECO:0000256" key="8">
    <source>
        <dbReference type="SAM" id="SignalP"/>
    </source>
</evidence>
<evidence type="ECO:0000256" key="6">
    <source>
        <dbReference type="RuleBase" id="RU368111"/>
    </source>
</evidence>
<evidence type="ECO:0000313" key="11">
    <source>
        <dbReference type="Proteomes" id="UP001158986"/>
    </source>
</evidence>
<feature type="chain" id="PRO_5043773467" description="Elicitin" evidence="8">
    <location>
        <begin position="23"/>
        <end position="140"/>
    </location>
</feature>
<dbReference type="InterPro" id="IPR002200">
    <property type="entry name" value="Elicitin"/>
</dbReference>
<evidence type="ECO:0000256" key="2">
    <source>
        <dbReference type="ARBA" id="ARBA00009544"/>
    </source>
</evidence>
<evidence type="ECO:0000256" key="5">
    <source>
        <dbReference type="ARBA" id="ARBA00023157"/>
    </source>
</evidence>
<dbReference type="SMART" id="SM01187">
    <property type="entry name" value="Elicitin"/>
    <property type="match status" value="1"/>
</dbReference>
<dbReference type="GO" id="GO:0052040">
    <property type="term" value="P:symbiont-mediated perturbation of host programmed cell death"/>
    <property type="evidence" value="ECO:0007669"/>
    <property type="project" value="UniProtKB-UniRule"/>
</dbReference>
<keyword evidence="8" id="KW-0732">Signal</keyword>
<organism evidence="9 12">
    <name type="scientific">Peronospora belbahrii</name>
    <dbReference type="NCBI Taxonomy" id="622444"/>
    <lineage>
        <taxon>Eukaryota</taxon>
        <taxon>Sar</taxon>
        <taxon>Stramenopiles</taxon>
        <taxon>Oomycota</taxon>
        <taxon>Peronosporomycetes</taxon>
        <taxon>Peronosporales</taxon>
        <taxon>Peronosporaceae</taxon>
        <taxon>Peronospora</taxon>
    </lineage>
</organism>
<comment type="function">
    <text evidence="6">Induces local and distal defense responses (incompatible hypersensitive reaction) in plants from the solanaceae and cruciferae families. Elicits leaf necrosis and causes the accumulation of pathogenesis-related proteins. Might interact with the lipidic molecules of the plasma membrane.</text>
</comment>
<evidence type="ECO:0000313" key="10">
    <source>
        <dbReference type="EMBL" id="CAH0514305.1"/>
    </source>
</evidence>
<keyword evidence="4 6" id="KW-0928">Hypersensitive response elicitation</keyword>
<keyword evidence="7" id="KW-1133">Transmembrane helix</keyword>
<comment type="similarity">
    <text evidence="2 6">Belongs to the elicitin family.</text>
</comment>
<dbReference type="EMBL" id="CAKLCB010000064">
    <property type="protein sequence ID" value="CAH0514305.1"/>
    <property type="molecule type" value="Genomic_DNA"/>
</dbReference>